<feature type="domain" description="Caspase family p20" evidence="4">
    <location>
        <begin position="134"/>
        <end position="208"/>
    </location>
</feature>
<dbReference type="PRINTS" id="PR00376">
    <property type="entry name" value="IL1BCENZYME"/>
</dbReference>
<dbReference type="Gene3D" id="3.40.50.1460">
    <property type="match status" value="3"/>
</dbReference>
<accession>A0A7R9LAK7</accession>
<evidence type="ECO:0000259" key="4">
    <source>
        <dbReference type="PROSITE" id="PS50208"/>
    </source>
</evidence>
<dbReference type="GO" id="GO:0006508">
    <property type="term" value="P:proteolysis"/>
    <property type="evidence" value="ECO:0007669"/>
    <property type="project" value="InterPro"/>
</dbReference>
<sequence length="333" mass="37194">RNSKYPIDTLTAYFNGDRCPTLIGKPKIFIIQACRGEKPDSGVKLKALGPDVADNSGPAYRIPSIADFIIYYCTAPGHYAFRNVEIGSYFIQSLASVLNEYCYNNVNMDLMTLLTFVNLQVAYASLTYDMKHRKRGKCLVFNHEFFDPHTGRNPRRGTARDAEAIVASFQRLEFDVELKTDASYADIRHAMSKVSTDDHTDNDCVAVVACRGNLSASPKACRKPDSGVKLKALGPDVADNSGPVYRIPSIADFIIYYCTAPGHYAFRNTQYGSYFIQALASVLNEYCYNNTNIDLMTLLTFVNLQVAYGFQSNAPNKSDYHKKKQIPAQVDPQ</sequence>
<dbReference type="InterPro" id="IPR001309">
    <property type="entry name" value="Pept_C14_p20"/>
</dbReference>
<dbReference type="InterPro" id="IPR002398">
    <property type="entry name" value="Pept_C14"/>
</dbReference>
<evidence type="ECO:0000256" key="2">
    <source>
        <dbReference type="RuleBase" id="RU003971"/>
    </source>
</evidence>
<dbReference type="GO" id="GO:0004197">
    <property type="term" value="F:cysteine-type endopeptidase activity"/>
    <property type="evidence" value="ECO:0007669"/>
    <property type="project" value="InterPro"/>
</dbReference>
<evidence type="ECO:0000259" key="3">
    <source>
        <dbReference type="PROSITE" id="PS50207"/>
    </source>
</evidence>
<dbReference type="GO" id="GO:0005737">
    <property type="term" value="C:cytoplasm"/>
    <property type="evidence" value="ECO:0007669"/>
    <property type="project" value="TreeGrafter"/>
</dbReference>
<keyword evidence="6" id="KW-1185">Reference proteome</keyword>
<reference evidence="5" key="1">
    <citation type="submission" date="2020-11" db="EMBL/GenBank/DDBJ databases">
        <authorList>
            <person name="Tran Van P."/>
        </authorList>
    </citation>
    <scope>NUCLEOTIDE SEQUENCE</scope>
</reference>
<evidence type="ECO:0008006" key="7">
    <source>
        <dbReference type="Google" id="ProtNLM"/>
    </source>
</evidence>
<dbReference type="EMBL" id="OC914965">
    <property type="protein sequence ID" value="CAD7637824.1"/>
    <property type="molecule type" value="Genomic_DNA"/>
</dbReference>
<dbReference type="Proteomes" id="UP000728032">
    <property type="component" value="Unassembled WGS sequence"/>
</dbReference>
<comment type="similarity">
    <text evidence="1 2">Belongs to the peptidase C14A family.</text>
</comment>
<dbReference type="PROSITE" id="PS01122">
    <property type="entry name" value="CASPASE_CYS"/>
    <property type="match status" value="1"/>
</dbReference>
<dbReference type="Pfam" id="PF00656">
    <property type="entry name" value="Peptidase_C14"/>
    <property type="match status" value="2"/>
</dbReference>
<dbReference type="PANTHER" id="PTHR10454:SF232">
    <property type="entry name" value="AT03047P-RELATED"/>
    <property type="match status" value="1"/>
</dbReference>
<dbReference type="SUPFAM" id="SSF52129">
    <property type="entry name" value="Caspase-like"/>
    <property type="match status" value="2"/>
</dbReference>
<dbReference type="InterPro" id="IPR015917">
    <property type="entry name" value="Pept_C14A"/>
</dbReference>
<name>A0A7R9LAK7_9ACAR</name>
<feature type="domain" description="Caspase family p10" evidence="3">
    <location>
        <begin position="243"/>
        <end position="327"/>
    </location>
</feature>
<dbReference type="GO" id="GO:0043525">
    <property type="term" value="P:positive regulation of neuron apoptotic process"/>
    <property type="evidence" value="ECO:0007669"/>
    <property type="project" value="TreeGrafter"/>
</dbReference>
<evidence type="ECO:0000313" key="6">
    <source>
        <dbReference type="Proteomes" id="UP000728032"/>
    </source>
</evidence>
<feature type="non-terminal residue" evidence="5">
    <location>
        <position position="1"/>
    </location>
</feature>
<dbReference type="AlphaFoldDB" id="A0A7R9LAK7"/>
<dbReference type="SMART" id="SM00115">
    <property type="entry name" value="CASc"/>
    <property type="match status" value="1"/>
</dbReference>
<feature type="domain" description="Caspase family p10" evidence="3">
    <location>
        <begin position="58"/>
        <end position="112"/>
    </location>
</feature>
<dbReference type="PROSITE" id="PS50207">
    <property type="entry name" value="CASPASE_P10"/>
    <property type="match status" value="2"/>
</dbReference>
<dbReference type="PROSITE" id="PS50208">
    <property type="entry name" value="CASPASE_P20"/>
    <property type="match status" value="2"/>
</dbReference>
<dbReference type="InterPro" id="IPR011600">
    <property type="entry name" value="Pept_C14_caspase"/>
</dbReference>
<evidence type="ECO:0000256" key="1">
    <source>
        <dbReference type="ARBA" id="ARBA00010134"/>
    </source>
</evidence>
<dbReference type="EMBL" id="CAJPVJ010000140">
    <property type="protein sequence ID" value="CAG2161431.1"/>
    <property type="molecule type" value="Genomic_DNA"/>
</dbReference>
<dbReference type="OrthoDB" id="6416614at2759"/>
<organism evidence="5">
    <name type="scientific">Oppiella nova</name>
    <dbReference type="NCBI Taxonomy" id="334625"/>
    <lineage>
        <taxon>Eukaryota</taxon>
        <taxon>Metazoa</taxon>
        <taxon>Ecdysozoa</taxon>
        <taxon>Arthropoda</taxon>
        <taxon>Chelicerata</taxon>
        <taxon>Arachnida</taxon>
        <taxon>Acari</taxon>
        <taxon>Acariformes</taxon>
        <taxon>Sarcoptiformes</taxon>
        <taxon>Oribatida</taxon>
        <taxon>Brachypylina</taxon>
        <taxon>Oppioidea</taxon>
        <taxon>Oppiidae</taxon>
        <taxon>Oppiella</taxon>
    </lineage>
</organism>
<dbReference type="InterPro" id="IPR029030">
    <property type="entry name" value="Caspase-like_dom_sf"/>
</dbReference>
<protein>
    <recommendedName>
        <fullName evidence="7">Caspase</fullName>
    </recommendedName>
</protein>
<gene>
    <name evidence="5" type="ORF">ONB1V03_LOCUS1043</name>
</gene>
<dbReference type="InterPro" id="IPR002138">
    <property type="entry name" value="Pept_C14_p10"/>
</dbReference>
<dbReference type="GO" id="GO:0006915">
    <property type="term" value="P:apoptotic process"/>
    <property type="evidence" value="ECO:0007669"/>
    <property type="project" value="TreeGrafter"/>
</dbReference>
<proteinExistence type="inferred from homology"/>
<dbReference type="PANTHER" id="PTHR10454">
    <property type="entry name" value="CASPASE"/>
    <property type="match status" value="1"/>
</dbReference>
<dbReference type="InterPro" id="IPR033139">
    <property type="entry name" value="Caspase_cys_AS"/>
</dbReference>
<evidence type="ECO:0000313" key="5">
    <source>
        <dbReference type="EMBL" id="CAD7637824.1"/>
    </source>
</evidence>
<feature type="domain" description="Caspase family p20" evidence="4">
    <location>
        <begin position="1"/>
        <end position="38"/>
    </location>
</feature>